<comment type="caution">
    <text evidence="2">The sequence shown here is derived from an EMBL/GenBank/DDBJ whole genome shotgun (WGS) entry which is preliminary data.</text>
</comment>
<dbReference type="AlphaFoldDB" id="A0A7W5AZT1"/>
<gene>
    <name evidence="2" type="ORF">FHS18_003134</name>
</gene>
<accession>A0A7W5AZT1</accession>
<keyword evidence="3" id="KW-1185">Reference proteome</keyword>
<dbReference type="InterPro" id="IPR041657">
    <property type="entry name" value="HTH_17"/>
</dbReference>
<feature type="domain" description="Helix-turn-helix" evidence="1">
    <location>
        <begin position="6"/>
        <end position="55"/>
    </location>
</feature>
<dbReference type="Pfam" id="PF12728">
    <property type="entry name" value="HTH_17"/>
    <property type="match status" value="1"/>
</dbReference>
<name>A0A7W5AZT1_9BACL</name>
<evidence type="ECO:0000313" key="2">
    <source>
        <dbReference type="EMBL" id="MBB3111066.1"/>
    </source>
</evidence>
<organism evidence="2 3">
    <name type="scientific">Paenibacillus phyllosphaerae</name>
    <dbReference type="NCBI Taxonomy" id="274593"/>
    <lineage>
        <taxon>Bacteria</taxon>
        <taxon>Bacillati</taxon>
        <taxon>Bacillota</taxon>
        <taxon>Bacilli</taxon>
        <taxon>Bacillales</taxon>
        <taxon>Paenibacillaceae</taxon>
        <taxon>Paenibacillus</taxon>
    </lineage>
</organism>
<sequence>MLSENLFTVEEAAMILKQDAGTVYRWLATGKLKGNRRGKRGSWEIPASELKYWTDEKLSGSEKTILDLVQQIGIMQRNVESAQPRTYGEALEEMMLFLAMQFDVMRMANASQHVRGRFLGEQNRMEFGEATTLDQLIELIQLRREGKLGDEELSEILVERDWVEVYEHLTNELVLVHDERSDVLL</sequence>
<dbReference type="EMBL" id="JACHXK010000006">
    <property type="protein sequence ID" value="MBB3111066.1"/>
    <property type="molecule type" value="Genomic_DNA"/>
</dbReference>
<evidence type="ECO:0000313" key="3">
    <source>
        <dbReference type="Proteomes" id="UP000570361"/>
    </source>
</evidence>
<dbReference type="Proteomes" id="UP000570361">
    <property type="component" value="Unassembled WGS sequence"/>
</dbReference>
<proteinExistence type="predicted"/>
<dbReference type="RefSeq" id="WP_183600944.1">
    <property type="nucleotide sequence ID" value="NZ_JACHXK010000006.1"/>
</dbReference>
<reference evidence="2 3" key="1">
    <citation type="submission" date="2020-08" db="EMBL/GenBank/DDBJ databases">
        <title>Genomic Encyclopedia of Type Strains, Phase III (KMG-III): the genomes of soil and plant-associated and newly described type strains.</title>
        <authorList>
            <person name="Whitman W."/>
        </authorList>
    </citation>
    <scope>NUCLEOTIDE SEQUENCE [LARGE SCALE GENOMIC DNA]</scope>
    <source>
        <strain evidence="2 3">CECT 5862</strain>
    </source>
</reference>
<protein>
    <submittedName>
        <fullName evidence="2">Excisionase family DNA binding protein</fullName>
    </submittedName>
</protein>
<evidence type="ECO:0000259" key="1">
    <source>
        <dbReference type="Pfam" id="PF12728"/>
    </source>
</evidence>